<dbReference type="PANTHER" id="PTHR43639:SF1">
    <property type="entry name" value="SHORT-CHAIN DEHYDROGENASE_REDUCTASE FAMILY PROTEIN"/>
    <property type="match status" value="1"/>
</dbReference>
<evidence type="ECO:0000259" key="5">
    <source>
        <dbReference type="SMART" id="SM00822"/>
    </source>
</evidence>
<dbReference type="InterPro" id="IPR057326">
    <property type="entry name" value="KR_dom"/>
</dbReference>
<evidence type="ECO:0000256" key="3">
    <source>
        <dbReference type="ARBA" id="ARBA00066641"/>
    </source>
</evidence>
<dbReference type="InterPro" id="IPR002347">
    <property type="entry name" value="SDR_fam"/>
</dbReference>
<dbReference type="RefSeq" id="WP_116568928.1">
    <property type="nucleotide sequence ID" value="NZ_QDKP01000050.1"/>
</dbReference>
<comment type="similarity">
    <text evidence="1">Belongs to the short-chain dehydrogenases/reductases (SDR) family.</text>
</comment>
<dbReference type="SMART" id="SM00822">
    <property type="entry name" value="PKS_KR"/>
    <property type="match status" value="1"/>
</dbReference>
<feature type="domain" description="Ketoreductase" evidence="5">
    <location>
        <begin position="10"/>
        <end position="194"/>
    </location>
</feature>
<evidence type="ECO:0000256" key="4">
    <source>
        <dbReference type="ARBA" id="ARBA00069939"/>
    </source>
</evidence>
<dbReference type="FunFam" id="3.40.50.720:FF:000084">
    <property type="entry name" value="Short-chain dehydrogenase reductase"/>
    <property type="match status" value="1"/>
</dbReference>
<dbReference type="AlphaFoldDB" id="A0A2T9J627"/>
<dbReference type="SUPFAM" id="SSF51735">
    <property type="entry name" value="NAD(P)-binding Rossmann-fold domains"/>
    <property type="match status" value="1"/>
</dbReference>
<sequence>MTNTSFTPDAPALVLGGSRGMGAAIVRRLAAEGRPTAFTYAASPGPAAALAAEIEATGGTALALQADSADAGAVRAAIEAAVTRFGKLGVLVVNAGVLKAGTIDQFALADFDHMLAVNVRGVFAAIHYAAPHLTDGGRVVVIGSNTAGHIGTPGSSVYAMTKAAVAQLARGAALDFAPRKITVNTVQPGPIATDMTADLMDYITPRLPLGRIGEASEVAGLVAWLAGPDAGYVTGASVTIDGGWSA</sequence>
<dbReference type="PANTHER" id="PTHR43639">
    <property type="entry name" value="OXIDOREDUCTASE, SHORT-CHAIN DEHYDROGENASE/REDUCTASE FAMILY (AFU_ORTHOLOGUE AFUA_5G02870)"/>
    <property type="match status" value="1"/>
</dbReference>
<evidence type="ECO:0000256" key="2">
    <source>
        <dbReference type="ARBA" id="ARBA00023002"/>
    </source>
</evidence>
<dbReference type="PROSITE" id="PS00061">
    <property type="entry name" value="ADH_SHORT"/>
    <property type="match status" value="1"/>
</dbReference>
<keyword evidence="2" id="KW-0560">Oxidoreductase</keyword>
<evidence type="ECO:0000313" key="7">
    <source>
        <dbReference type="Proteomes" id="UP000244913"/>
    </source>
</evidence>
<dbReference type="EMBL" id="QDKP01000050">
    <property type="protein sequence ID" value="PVM76710.1"/>
    <property type="molecule type" value="Genomic_DNA"/>
</dbReference>
<keyword evidence="7" id="KW-1185">Reference proteome</keyword>
<dbReference type="Pfam" id="PF13561">
    <property type="entry name" value="adh_short_C2"/>
    <property type="match status" value="1"/>
</dbReference>
<dbReference type="PRINTS" id="PR00081">
    <property type="entry name" value="GDHRDH"/>
</dbReference>
<dbReference type="PRINTS" id="PR00080">
    <property type="entry name" value="SDRFAMILY"/>
</dbReference>
<comment type="caution">
    <text evidence="6">The sequence shown here is derived from an EMBL/GenBank/DDBJ whole genome shotgun (WGS) entry which is preliminary data.</text>
</comment>
<proteinExistence type="inferred from homology"/>
<dbReference type="GO" id="GO:0047838">
    <property type="term" value="F:D-xylose 1-dehydrogenase (NAD+) activity"/>
    <property type="evidence" value="ECO:0007669"/>
    <property type="project" value="UniProtKB-EC"/>
</dbReference>
<accession>A0A2T9J627</accession>
<dbReference type="Gene3D" id="3.40.50.720">
    <property type="entry name" value="NAD(P)-binding Rossmann-like Domain"/>
    <property type="match status" value="1"/>
</dbReference>
<organism evidence="6 7">
    <name type="scientific">Caulobacter radicis</name>
    <dbReference type="NCBI Taxonomy" id="2172650"/>
    <lineage>
        <taxon>Bacteria</taxon>
        <taxon>Pseudomonadati</taxon>
        <taxon>Pseudomonadota</taxon>
        <taxon>Alphaproteobacteria</taxon>
        <taxon>Caulobacterales</taxon>
        <taxon>Caulobacteraceae</taxon>
        <taxon>Caulobacter</taxon>
    </lineage>
</organism>
<dbReference type="InterPro" id="IPR020904">
    <property type="entry name" value="Sc_DH/Rdtase_CS"/>
</dbReference>
<dbReference type="InterPro" id="IPR036291">
    <property type="entry name" value="NAD(P)-bd_dom_sf"/>
</dbReference>
<name>A0A2T9J627_9CAUL</name>
<dbReference type="Proteomes" id="UP000244913">
    <property type="component" value="Unassembled WGS sequence"/>
</dbReference>
<gene>
    <name evidence="6" type="ORF">DDF65_17465</name>
</gene>
<dbReference type="EC" id="1.1.1.175" evidence="3"/>
<protein>
    <recommendedName>
        <fullName evidence="4">D-xylose 1-dehydrogenase</fullName>
        <ecNumber evidence="3">1.1.1.175</ecNumber>
    </recommendedName>
</protein>
<evidence type="ECO:0000256" key="1">
    <source>
        <dbReference type="ARBA" id="ARBA00006484"/>
    </source>
</evidence>
<evidence type="ECO:0000313" key="6">
    <source>
        <dbReference type="EMBL" id="PVM76710.1"/>
    </source>
</evidence>
<reference evidence="6 7" key="1">
    <citation type="submission" date="2018-04" db="EMBL/GenBank/DDBJ databases">
        <title>The genome sequence of Caulobacter sp. 736.</title>
        <authorList>
            <person name="Gao J."/>
            <person name="Sun J."/>
        </authorList>
    </citation>
    <scope>NUCLEOTIDE SEQUENCE [LARGE SCALE GENOMIC DNA]</scope>
    <source>
        <strain evidence="6 7">736</strain>
    </source>
</reference>